<dbReference type="Proteomes" id="UP000256970">
    <property type="component" value="Unassembled WGS sequence"/>
</dbReference>
<organism evidence="9 10">
    <name type="scientific">Tetradesmus obliquus</name>
    <name type="common">Green alga</name>
    <name type="synonym">Acutodesmus obliquus</name>
    <dbReference type="NCBI Taxonomy" id="3088"/>
    <lineage>
        <taxon>Eukaryota</taxon>
        <taxon>Viridiplantae</taxon>
        <taxon>Chlorophyta</taxon>
        <taxon>core chlorophytes</taxon>
        <taxon>Chlorophyceae</taxon>
        <taxon>CS clade</taxon>
        <taxon>Sphaeropleales</taxon>
        <taxon>Scenedesmaceae</taxon>
        <taxon>Tetradesmus</taxon>
    </lineage>
</organism>
<keyword evidence="4" id="KW-0653">Protein transport</keyword>
<dbReference type="Gene3D" id="1.20.5.110">
    <property type="match status" value="1"/>
</dbReference>
<evidence type="ECO:0000256" key="6">
    <source>
        <dbReference type="ARBA" id="ARBA00023136"/>
    </source>
</evidence>
<dbReference type="SUPFAM" id="SSF58038">
    <property type="entry name" value="SNARE fusion complex"/>
    <property type="match status" value="1"/>
</dbReference>
<evidence type="ECO:0000256" key="2">
    <source>
        <dbReference type="ARBA" id="ARBA00022448"/>
    </source>
</evidence>
<accession>A0A383WGN5</accession>
<evidence type="ECO:0000259" key="8">
    <source>
        <dbReference type="PROSITE" id="PS50192"/>
    </source>
</evidence>
<dbReference type="Pfam" id="PF12352">
    <property type="entry name" value="V-SNARE_C"/>
    <property type="match status" value="1"/>
</dbReference>
<dbReference type="STRING" id="3088.A0A383WGN5"/>
<dbReference type="PANTHER" id="PTHR21230">
    <property type="entry name" value="VESICLE TRANSPORT V-SNARE PROTEIN VTI1-RELATED"/>
    <property type="match status" value="1"/>
</dbReference>
<evidence type="ECO:0000256" key="5">
    <source>
        <dbReference type="ARBA" id="ARBA00022989"/>
    </source>
</evidence>
<dbReference type="GO" id="GO:0015031">
    <property type="term" value="P:protein transport"/>
    <property type="evidence" value="ECO:0007669"/>
    <property type="project" value="UniProtKB-KW"/>
</dbReference>
<dbReference type="AlphaFoldDB" id="A0A383WGN5"/>
<protein>
    <recommendedName>
        <fullName evidence="8">t-SNARE coiled-coil homology domain-containing protein</fullName>
    </recommendedName>
</protein>
<dbReference type="InterPro" id="IPR044766">
    <property type="entry name" value="NPSN/SNAP25-like_N_SNARE"/>
</dbReference>
<dbReference type="PROSITE" id="PS50192">
    <property type="entry name" value="T_SNARE"/>
    <property type="match status" value="1"/>
</dbReference>
<keyword evidence="2" id="KW-0813">Transport</keyword>
<evidence type="ECO:0000256" key="7">
    <source>
        <dbReference type="SAM" id="Phobius"/>
    </source>
</evidence>
<feature type="transmembrane region" description="Helical" evidence="7">
    <location>
        <begin position="204"/>
        <end position="224"/>
    </location>
</feature>
<dbReference type="InterPro" id="IPR000727">
    <property type="entry name" value="T_SNARE_dom"/>
</dbReference>
<dbReference type="GO" id="GO:0012507">
    <property type="term" value="C:ER to Golgi transport vesicle membrane"/>
    <property type="evidence" value="ECO:0007669"/>
    <property type="project" value="TreeGrafter"/>
</dbReference>
<dbReference type="EMBL" id="FNXT01001257">
    <property type="protein sequence ID" value="SZX76382.1"/>
    <property type="molecule type" value="Genomic_DNA"/>
</dbReference>
<evidence type="ECO:0000313" key="9">
    <source>
        <dbReference type="EMBL" id="SZX76382.1"/>
    </source>
</evidence>
<dbReference type="GO" id="GO:0005789">
    <property type="term" value="C:endoplasmic reticulum membrane"/>
    <property type="evidence" value="ECO:0007669"/>
    <property type="project" value="TreeGrafter"/>
</dbReference>
<keyword evidence="6 7" id="KW-0472">Membrane</keyword>
<dbReference type="GO" id="GO:0031201">
    <property type="term" value="C:SNARE complex"/>
    <property type="evidence" value="ECO:0007669"/>
    <property type="project" value="InterPro"/>
</dbReference>
<feature type="domain" description="T-SNARE coiled-coil homology" evidence="8">
    <location>
        <begin position="132"/>
        <end position="194"/>
    </location>
</feature>
<sequence length="293" mass="32212">MSWGKTDQEIRLDALFGAFELDFGKLEKARDPAKVQGLLKEVTKKLKDAKALIHEFEREARTDGMPAREMADRKRRAANELNRFIALKKQYSSTEDGRNELLAGAGPVTAGQAETSVGYDGMTMQELMKEGRKGVQEIDGTLNRAEKVVEDTLQIGQQTAATLHDQTQQLNKIVDDLNEIEFTMKKATKIIADIGKGIMTDRCIMFLLFLVVCGVIALVVVKVVKPNQKAIQSAAESVGLPTWNATPIQQTVTNAVSNVAGKTADTLGSVGGRRLRMHAAGADTGQRWRREGW</sequence>
<evidence type="ECO:0000256" key="1">
    <source>
        <dbReference type="ARBA" id="ARBA00004211"/>
    </source>
</evidence>
<dbReference type="CDD" id="cd15861">
    <property type="entry name" value="SNARE_SNAP25N_23N_29N_SEC9N"/>
    <property type="match status" value="1"/>
</dbReference>
<dbReference type="GO" id="GO:0006906">
    <property type="term" value="P:vesicle fusion"/>
    <property type="evidence" value="ECO:0007669"/>
    <property type="project" value="TreeGrafter"/>
</dbReference>
<dbReference type="GO" id="GO:0005794">
    <property type="term" value="C:Golgi apparatus"/>
    <property type="evidence" value="ECO:0007669"/>
    <property type="project" value="TreeGrafter"/>
</dbReference>
<dbReference type="GO" id="GO:0000149">
    <property type="term" value="F:SNARE binding"/>
    <property type="evidence" value="ECO:0007669"/>
    <property type="project" value="TreeGrafter"/>
</dbReference>
<evidence type="ECO:0000313" key="10">
    <source>
        <dbReference type="Proteomes" id="UP000256970"/>
    </source>
</evidence>
<name>A0A383WGN5_TETOB</name>
<dbReference type="GO" id="GO:0005484">
    <property type="term" value="F:SNAP receptor activity"/>
    <property type="evidence" value="ECO:0007669"/>
    <property type="project" value="InterPro"/>
</dbReference>
<comment type="subcellular location">
    <subcellularLocation>
        <location evidence="1">Membrane</location>
        <topology evidence="1">Single-pass type IV membrane protein</topology>
    </subcellularLocation>
</comment>
<evidence type="ECO:0000256" key="4">
    <source>
        <dbReference type="ARBA" id="ARBA00022927"/>
    </source>
</evidence>
<proteinExistence type="predicted"/>
<dbReference type="PANTHER" id="PTHR21230:SF79">
    <property type="entry name" value="T-SNARE COILED-COIL HOMOLOGY DOMAIN-CONTAINING PROTEIN"/>
    <property type="match status" value="1"/>
</dbReference>
<keyword evidence="5 7" id="KW-1133">Transmembrane helix</keyword>
<reference evidence="9 10" key="1">
    <citation type="submission" date="2016-10" db="EMBL/GenBank/DDBJ databases">
        <authorList>
            <person name="Cai Z."/>
        </authorList>
    </citation>
    <scope>NUCLEOTIDE SEQUENCE [LARGE SCALE GENOMIC DNA]</scope>
</reference>
<keyword evidence="10" id="KW-1185">Reference proteome</keyword>
<evidence type="ECO:0000256" key="3">
    <source>
        <dbReference type="ARBA" id="ARBA00022692"/>
    </source>
</evidence>
<keyword evidence="3 7" id="KW-0812">Transmembrane</keyword>
<dbReference type="GO" id="GO:0031902">
    <property type="term" value="C:late endosome membrane"/>
    <property type="evidence" value="ECO:0007669"/>
    <property type="project" value="TreeGrafter"/>
</dbReference>
<gene>
    <name evidence="9" type="ORF">BQ4739_LOCUS16770</name>
</gene>